<dbReference type="PANTHER" id="PTHR39550:SF1">
    <property type="entry name" value="SLL0658 PROTEIN"/>
    <property type="match status" value="1"/>
</dbReference>
<evidence type="ECO:0000313" key="1">
    <source>
        <dbReference type="EMBL" id="MEE3719003.1"/>
    </source>
</evidence>
<sequence>MIVVSDTSAISNLAVIGQLALLHKLYGEIVIPSAVYQELLNADITNPASSAIQTLDWVQIRSITNIALFQTLHKTLDLGEAEAITLAVELNADRLIIDERRGRKAAIASGVQVIGLLGILLAAKRQGLIGSVQLMLDELINRGFWVQTEVYEEILKLAGE</sequence>
<keyword evidence="2" id="KW-1185">Reference proteome</keyword>
<reference evidence="1" key="1">
    <citation type="submission" date="2024-01" db="EMBL/GenBank/DDBJ databases">
        <title>Bank of Algae and Cyanobacteria of the Azores (BACA) strain genomes.</title>
        <authorList>
            <person name="Luz R."/>
            <person name="Cordeiro R."/>
            <person name="Fonseca A."/>
            <person name="Goncalves V."/>
        </authorList>
    </citation>
    <scope>NUCLEOTIDE SEQUENCE</scope>
    <source>
        <strain evidence="1">BACA0141</strain>
    </source>
</reference>
<proteinExistence type="predicted"/>
<dbReference type="RefSeq" id="WP_330485438.1">
    <property type="nucleotide sequence ID" value="NZ_JAZBJZ010000105.1"/>
</dbReference>
<name>A0AAW9Q711_9CYAN</name>
<protein>
    <submittedName>
        <fullName evidence="1">DUF3368 domain-containing protein</fullName>
    </submittedName>
</protein>
<dbReference type="EMBL" id="JAZBJZ010000105">
    <property type="protein sequence ID" value="MEE3719003.1"/>
    <property type="molecule type" value="Genomic_DNA"/>
</dbReference>
<organism evidence="1 2">
    <name type="scientific">Tumidithrix elongata BACA0141</name>
    <dbReference type="NCBI Taxonomy" id="2716417"/>
    <lineage>
        <taxon>Bacteria</taxon>
        <taxon>Bacillati</taxon>
        <taxon>Cyanobacteriota</taxon>
        <taxon>Cyanophyceae</taxon>
        <taxon>Pseudanabaenales</taxon>
        <taxon>Pseudanabaenaceae</taxon>
        <taxon>Tumidithrix</taxon>
        <taxon>Tumidithrix elongata</taxon>
    </lineage>
</organism>
<comment type="caution">
    <text evidence="1">The sequence shown here is derived from an EMBL/GenBank/DDBJ whole genome shotgun (WGS) entry which is preliminary data.</text>
</comment>
<dbReference type="AlphaFoldDB" id="A0AAW9Q711"/>
<dbReference type="Proteomes" id="UP001333818">
    <property type="component" value="Unassembled WGS sequence"/>
</dbReference>
<dbReference type="InterPro" id="IPR021799">
    <property type="entry name" value="PIN-like_prokaryotic"/>
</dbReference>
<dbReference type="Pfam" id="PF11848">
    <property type="entry name" value="DUF3368"/>
    <property type="match status" value="1"/>
</dbReference>
<accession>A0AAW9Q711</accession>
<dbReference type="PANTHER" id="PTHR39550">
    <property type="entry name" value="SLL0658 PROTEIN"/>
    <property type="match status" value="1"/>
</dbReference>
<evidence type="ECO:0000313" key="2">
    <source>
        <dbReference type="Proteomes" id="UP001333818"/>
    </source>
</evidence>
<gene>
    <name evidence="1" type="ORF">V2H45_19855</name>
</gene>